<keyword evidence="4" id="KW-1185">Reference proteome</keyword>
<evidence type="ECO:0000313" key="4">
    <source>
        <dbReference type="Proteomes" id="UP001221757"/>
    </source>
</evidence>
<feature type="region of interest" description="Disordered" evidence="1">
    <location>
        <begin position="1"/>
        <end position="23"/>
    </location>
</feature>
<accession>A0AAD7GT25</accession>
<proteinExistence type="predicted"/>
<organism evidence="3 4">
    <name type="scientific">Mycena rosella</name>
    <name type="common">Pink bonnet</name>
    <name type="synonym">Agaricus rosellus</name>
    <dbReference type="NCBI Taxonomy" id="1033263"/>
    <lineage>
        <taxon>Eukaryota</taxon>
        <taxon>Fungi</taxon>
        <taxon>Dikarya</taxon>
        <taxon>Basidiomycota</taxon>
        <taxon>Agaricomycotina</taxon>
        <taxon>Agaricomycetes</taxon>
        <taxon>Agaricomycetidae</taxon>
        <taxon>Agaricales</taxon>
        <taxon>Marasmiineae</taxon>
        <taxon>Mycenaceae</taxon>
        <taxon>Mycena</taxon>
    </lineage>
</organism>
<dbReference type="AlphaFoldDB" id="A0AAD7GT25"/>
<dbReference type="InterPro" id="IPR036047">
    <property type="entry name" value="F-box-like_dom_sf"/>
</dbReference>
<gene>
    <name evidence="3" type="ORF">B0H17DRAFT_13815</name>
</gene>
<dbReference type="Proteomes" id="UP001221757">
    <property type="component" value="Unassembled WGS sequence"/>
</dbReference>
<comment type="caution">
    <text evidence="3">The sequence shown here is derived from an EMBL/GenBank/DDBJ whole genome shotgun (WGS) entry which is preliminary data.</text>
</comment>
<dbReference type="SUPFAM" id="SSF81383">
    <property type="entry name" value="F-box domain"/>
    <property type="match status" value="1"/>
</dbReference>
<feature type="domain" description="F-box" evidence="2">
    <location>
        <begin position="71"/>
        <end position="127"/>
    </location>
</feature>
<dbReference type="EMBL" id="JARKIE010000010">
    <property type="protein sequence ID" value="KAJ7704591.1"/>
    <property type="molecule type" value="Genomic_DNA"/>
</dbReference>
<evidence type="ECO:0000256" key="1">
    <source>
        <dbReference type="SAM" id="MobiDB-lite"/>
    </source>
</evidence>
<reference evidence="3" key="1">
    <citation type="submission" date="2023-03" db="EMBL/GenBank/DDBJ databases">
        <title>Massive genome expansion in bonnet fungi (Mycena s.s.) driven by repeated elements and novel gene families across ecological guilds.</title>
        <authorList>
            <consortium name="Lawrence Berkeley National Laboratory"/>
            <person name="Harder C.B."/>
            <person name="Miyauchi S."/>
            <person name="Viragh M."/>
            <person name="Kuo A."/>
            <person name="Thoen E."/>
            <person name="Andreopoulos B."/>
            <person name="Lu D."/>
            <person name="Skrede I."/>
            <person name="Drula E."/>
            <person name="Henrissat B."/>
            <person name="Morin E."/>
            <person name="Kohler A."/>
            <person name="Barry K."/>
            <person name="LaButti K."/>
            <person name="Morin E."/>
            <person name="Salamov A."/>
            <person name="Lipzen A."/>
            <person name="Mereny Z."/>
            <person name="Hegedus B."/>
            <person name="Baldrian P."/>
            <person name="Stursova M."/>
            <person name="Weitz H."/>
            <person name="Taylor A."/>
            <person name="Grigoriev I.V."/>
            <person name="Nagy L.G."/>
            <person name="Martin F."/>
            <person name="Kauserud H."/>
        </authorList>
    </citation>
    <scope>NUCLEOTIDE SEQUENCE</scope>
    <source>
        <strain evidence="3">CBHHK067</strain>
    </source>
</reference>
<evidence type="ECO:0000259" key="2">
    <source>
        <dbReference type="Pfam" id="PF12937"/>
    </source>
</evidence>
<feature type="compositionally biased region" description="Polar residues" evidence="1">
    <location>
        <begin position="8"/>
        <end position="19"/>
    </location>
</feature>
<dbReference type="Pfam" id="PF12937">
    <property type="entry name" value="F-box-like"/>
    <property type="match status" value="1"/>
</dbReference>
<sequence>MTPHTESDPSATATESTASERVADRARIEGLDARIKEMEAQIQELQYAVGALQQEKDSVQGRLDAYTYPVLTLPNEIMSEIFVHFLPVYPQRSPLIGPHSPSLLGQICRKWRDIALSTPALWRAVRLTLNKKR</sequence>
<dbReference type="InterPro" id="IPR001810">
    <property type="entry name" value="F-box_dom"/>
</dbReference>
<evidence type="ECO:0000313" key="3">
    <source>
        <dbReference type="EMBL" id="KAJ7704591.1"/>
    </source>
</evidence>
<protein>
    <recommendedName>
        <fullName evidence="2">F-box domain-containing protein</fullName>
    </recommendedName>
</protein>
<dbReference type="Gene3D" id="1.20.1280.50">
    <property type="match status" value="1"/>
</dbReference>
<name>A0AAD7GT25_MYCRO</name>